<feature type="domain" description="VWFD" evidence="7">
    <location>
        <begin position="1"/>
        <end position="177"/>
    </location>
</feature>
<evidence type="ECO:0000256" key="6">
    <source>
        <dbReference type="SAM" id="MobiDB-lite"/>
    </source>
</evidence>
<dbReference type="Proteomes" id="UP000051574">
    <property type="component" value="Unassembled WGS sequence"/>
</dbReference>
<name>A0A0T6BDV6_9SCAR</name>
<dbReference type="Gene3D" id="2.10.25.10">
    <property type="entry name" value="Laminin"/>
    <property type="match status" value="2"/>
</dbReference>
<dbReference type="SUPFAM" id="SSF57567">
    <property type="entry name" value="Serine protease inhibitors"/>
    <property type="match status" value="2"/>
</dbReference>
<keyword evidence="9" id="KW-1185">Reference proteome</keyword>
<dbReference type="Pfam" id="PF05375">
    <property type="entry name" value="Pacifastin_I"/>
    <property type="match status" value="1"/>
</dbReference>
<dbReference type="InterPro" id="IPR014853">
    <property type="entry name" value="VWF/SSPO/ZAN-like_Cys-rich_dom"/>
</dbReference>
<dbReference type="InterPro" id="IPR008037">
    <property type="entry name" value="Pacifastin_dom"/>
</dbReference>
<dbReference type="InterPro" id="IPR050780">
    <property type="entry name" value="Mucin_vWF_Thrombospondin_sf"/>
</dbReference>
<protein>
    <recommendedName>
        <fullName evidence="7">VWFD domain-containing protein</fullName>
    </recommendedName>
</protein>
<dbReference type="InterPro" id="IPR001846">
    <property type="entry name" value="VWF_type-D"/>
</dbReference>
<dbReference type="SMART" id="SM00832">
    <property type="entry name" value="C8"/>
    <property type="match status" value="2"/>
</dbReference>
<evidence type="ECO:0000256" key="1">
    <source>
        <dbReference type="ARBA" id="ARBA00007611"/>
    </source>
</evidence>
<keyword evidence="5" id="KW-0325">Glycoprotein</keyword>
<evidence type="ECO:0000259" key="7">
    <source>
        <dbReference type="PROSITE" id="PS51233"/>
    </source>
</evidence>
<feature type="compositionally biased region" description="Low complexity" evidence="6">
    <location>
        <begin position="979"/>
        <end position="990"/>
    </location>
</feature>
<evidence type="ECO:0000313" key="8">
    <source>
        <dbReference type="EMBL" id="KRT85525.1"/>
    </source>
</evidence>
<feature type="region of interest" description="Disordered" evidence="6">
    <location>
        <begin position="941"/>
        <end position="990"/>
    </location>
</feature>
<dbReference type="GO" id="GO:0031012">
    <property type="term" value="C:extracellular matrix"/>
    <property type="evidence" value="ECO:0007669"/>
    <property type="project" value="TreeGrafter"/>
</dbReference>
<accession>A0A0T6BDV6</accession>
<dbReference type="CDD" id="cd19941">
    <property type="entry name" value="TIL"/>
    <property type="match status" value="1"/>
</dbReference>
<evidence type="ECO:0000256" key="4">
    <source>
        <dbReference type="ARBA" id="ARBA00023157"/>
    </source>
</evidence>
<reference evidence="8 9" key="1">
    <citation type="submission" date="2015-09" db="EMBL/GenBank/DDBJ databases">
        <title>Draft genome of the scarab beetle Oryctes borbonicus.</title>
        <authorList>
            <person name="Meyer J.M."/>
            <person name="Markov G.V."/>
            <person name="Baskaran P."/>
            <person name="Herrmann M."/>
            <person name="Sommer R.J."/>
            <person name="Roedelsperger C."/>
        </authorList>
    </citation>
    <scope>NUCLEOTIDE SEQUENCE [LARGE SCALE GENOMIC DNA]</scope>
    <source>
        <strain evidence="8">OB123</strain>
        <tissue evidence="8">Whole animal</tissue>
    </source>
</reference>
<gene>
    <name evidence="8" type="ORF">AMK59_1154</name>
</gene>
<evidence type="ECO:0000256" key="3">
    <source>
        <dbReference type="ARBA" id="ARBA00022900"/>
    </source>
</evidence>
<feature type="non-terminal residue" evidence="8">
    <location>
        <position position="1254"/>
    </location>
</feature>
<keyword evidence="2" id="KW-0646">Protease inhibitor</keyword>
<dbReference type="PANTHER" id="PTHR11339">
    <property type="entry name" value="EXTRACELLULAR MATRIX GLYCOPROTEIN RELATED"/>
    <property type="match status" value="1"/>
</dbReference>
<organism evidence="8 9">
    <name type="scientific">Oryctes borbonicus</name>
    <dbReference type="NCBI Taxonomy" id="1629725"/>
    <lineage>
        <taxon>Eukaryota</taxon>
        <taxon>Metazoa</taxon>
        <taxon>Ecdysozoa</taxon>
        <taxon>Arthropoda</taxon>
        <taxon>Hexapoda</taxon>
        <taxon>Insecta</taxon>
        <taxon>Pterygota</taxon>
        <taxon>Neoptera</taxon>
        <taxon>Endopterygota</taxon>
        <taxon>Coleoptera</taxon>
        <taxon>Polyphaga</taxon>
        <taxon>Scarabaeiformia</taxon>
        <taxon>Scarabaeidae</taxon>
        <taxon>Dynastinae</taxon>
        <taxon>Oryctes</taxon>
    </lineage>
</organism>
<evidence type="ECO:0000313" key="9">
    <source>
        <dbReference type="Proteomes" id="UP000051574"/>
    </source>
</evidence>
<dbReference type="FunFam" id="2.10.25.10:FF:000055">
    <property type="entry name" value="alpha-tectorin isoform X1"/>
    <property type="match status" value="1"/>
</dbReference>
<feature type="compositionally biased region" description="Polar residues" evidence="6">
    <location>
        <begin position="949"/>
        <end position="978"/>
    </location>
</feature>
<sequence length="1254" mass="139857">TDTTTGDPHFTTWDGKRFDFMGKCSYYLVKGNDFSIEADHYVWEGGKFVKNYNSKAPSWIRRLVMRTESEVVEFKPDLVVNVNNVSVTRFPHRIGNTIITKPSSRHVLAELPNAVEVQWDGYSTATVRLPVELEGQVMGLLGTYTEDQSDDFMTPFGEIANDPVTFGNSWKTEFSCQDESPAEMKHPCDVNPGARPAAEKICGAIKGDLFKQCEIDDKDTLYDNCVYDTCLCKEDPDKCSCDQIAMAADMCGKKKIVTNWRNTIPQCRLPCPAGQVYQECGNACARTCEDLSMRPDCAETCIEGCNCAPGTTMDESGQCVPVAQCKCRIDGIVYPPGFQFLKSEKELLTCVNAKWQSSTPSTDQQTQIPDQNELNKKCDPDNFSVYTACKYPAPKTCQNMHIFEIIPIPVCEEGCECEEGFVLDLASQSCIRPDECSCYFNGRGHEEGSVTVQDDCKRCRCKGARWECTQQLCCPTEGESKKVDDCNKCICTNGIWACTKKECAEKCIEKSIKEDGCRVCICEKGEWKCNEDNCLAQTCENGGQVIQTQNGKCACSNGTWKCVRAQCDIWGDSHVKTFDGLRYDFQGECSYYLAEGTVGNVEFSVTFTNERCSHAGATCLKSFTVEAKVQNLVETVTLSKKSKLPASNFKNLVVTDHVLHVTVEILNAEAVIFWDKKTWAYIKLGAQWKKNVKGLCGNYNNLKEDDVESYDARSNDDSLLAFIDLWRTNQKCELTRPNVNTCDEGRRKWAETTCDTLLGPTFAACHQKVPVDSYYEACVTDSCKCDLGGDCECLCTAISTYAQACNNFGIPVNWRSQELCPIQCSRNTEYTPCMSPCPPTTCETIQRDAAFNCEEKEVLCTEGCGPKALPPGMVYKDGSYEEFVDEDACKQKRCKESFYEGEVTFKEKCRICLCMSGEERCLPLPCDNDFTTERNYVTYYTNPPPTKPDTGNQVTPRNTPPSKNGITTQEPNPTTGDASATSTSKPTPVTTPGIIWPVTTAKPPPQDCDQVICPALNCTALTRDVQVPGQCCKSCQHETKCVVKLQYNNRLVLKEPGQKWTDGPCRECECVGKENFQHCSKCSMKRCAIVNKRNVTLGNIYYEFTKGPCCTAMEAAACVYDEKLYRIGEIWDIDRCRSMKCAKDPESTMPMLHEFTQVCHEECALGFVYKKSENLCCGQCVQDSCIVGNIARKVGDTWESSDGCTAYRCTSDKGVYQVISRTTTCPPLPENCSGTIKKGRCCSYCDSSELFAWE</sequence>
<comment type="similarity">
    <text evidence="1">Belongs to the serine protease inhibitor-like (TIL domain-containing) family.</text>
</comment>
<dbReference type="SUPFAM" id="SSF57603">
    <property type="entry name" value="FnI-like domain"/>
    <property type="match status" value="1"/>
</dbReference>
<dbReference type="GO" id="GO:0004867">
    <property type="term" value="F:serine-type endopeptidase inhibitor activity"/>
    <property type="evidence" value="ECO:0007669"/>
    <property type="project" value="UniProtKB-KW"/>
</dbReference>
<proteinExistence type="inferred from homology"/>
<comment type="caution">
    <text evidence="8">The sequence shown here is derived from an EMBL/GenBank/DDBJ whole genome shotgun (WGS) entry which is preliminary data.</text>
</comment>
<dbReference type="GO" id="GO:0005615">
    <property type="term" value="C:extracellular space"/>
    <property type="evidence" value="ECO:0007669"/>
    <property type="project" value="TreeGrafter"/>
</dbReference>
<feature type="non-terminal residue" evidence="8">
    <location>
        <position position="1"/>
    </location>
</feature>
<dbReference type="OrthoDB" id="6262482at2759"/>
<dbReference type="Pfam" id="PF00094">
    <property type="entry name" value="VWD"/>
    <property type="match status" value="2"/>
</dbReference>
<dbReference type="PANTHER" id="PTHR11339:SF386">
    <property type="entry name" value="HEMOLECTIN, ISOFORM A"/>
    <property type="match status" value="1"/>
</dbReference>
<feature type="domain" description="VWFD" evidence="7">
    <location>
        <begin position="565"/>
        <end position="733"/>
    </location>
</feature>
<dbReference type="AlphaFoldDB" id="A0A0T6BDV6"/>
<keyword evidence="4" id="KW-1015">Disulfide bond</keyword>
<dbReference type="InterPro" id="IPR002919">
    <property type="entry name" value="TIL_dom"/>
</dbReference>
<dbReference type="InterPro" id="IPR036084">
    <property type="entry name" value="Ser_inhib-like_sf"/>
</dbReference>
<evidence type="ECO:0000256" key="2">
    <source>
        <dbReference type="ARBA" id="ARBA00022690"/>
    </source>
</evidence>
<evidence type="ECO:0000256" key="5">
    <source>
        <dbReference type="ARBA" id="ARBA00023180"/>
    </source>
</evidence>
<dbReference type="PROSITE" id="PS51233">
    <property type="entry name" value="VWFD"/>
    <property type="match status" value="2"/>
</dbReference>
<dbReference type="Pfam" id="PF01826">
    <property type="entry name" value="TIL"/>
    <property type="match status" value="2"/>
</dbReference>
<dbReference type="EMBL" id="LJIG01001415">
    <property type="protein sequence ID" value="KRT85525.1"/>
    <property type="molecule type" value="Genomic_DNA"/>
</dbReference>
<keyword evidence="3" id="KW-0722">Serine protease inhibitor</keyword>
<dbReference type="SMART" id="SM00216">
    <property type="entry name" value="VWD"/>
    <property type="match status" value="2"/>
</dbReference>
<dbReference type="Pfam" id="PF08742">
    <property type="entry name" value="C8"/>
    <property type="match status" value="2"/>
</dbReference>